<evidence type="ECO:0000256" key="4">
    <source>
        <dbReference type="ARBA" id="ARBA00022692"/>
    </source>
</evidence>
<dbReference type="PIRSF" id="PIRSF006603">
    <property type="entry name" value="DinF"/>
    <property type="match status" value="1"/>
</dbReference>
<dbReference type="InterPro" id="IPR048279">
    <property type="entry name" value="MdtK-like"/>
</dbReference>
<evidence type="ECO:0000256" key="6">
    <source>
        <dbReference type="ARBA" id="ARBA00023136"/>
    </source>
</evidence>
<dbReference type="GO" id="GO:0005886">
    <property type="term" value="C:plasma membrane"/>
    <property type="evidence" value="ECO:0007669"/>
    <property type="project" value="UniProtKB-SubCell"/>
</dbReference>
<keyword evidence="5 7" id="KW-1133">Transmembrane helix</keyword>
<evidence type="ECO:0000313" key="8">
    <source>
        <dbReference type="EMBL" id="SHK67096.1"/>
    </source>
</evidence>
<feature type="transmembrane region" description="Helical" evidence="7">
    <location>
        <begin position="21"/>
        <end position="43"/>
    </location>
</feature>
<comment type="subcellular location">
    <subcellularLocation>
        <location evidence="1">Cell membrane</location>
        <topology evidence="1">Multi-pass membrane protein</topology>
    </subcellularLocation>
</comment>
<dbReference type="AlphaFoldDB" id="A0A1M6UD43"/>
<evidence type="ECO:0000256" key="5">
    <source>
        <dbReference type="ARBA" id="ARBA00022989"/>
    </source>
</evidence>
<accession>A0A1M6UD43</accession>
<feature type="transmembrane region" description="Helical" evidence="7">
    <location>
        <begin position="166"/>
        <end position="185"/>
    </location>
</feature>
<keyword evidence="4 7" id="KW-0812">Transmembrane</keyword>
<feature type="transmembrane region" description="Helical" evidence="7">
    <location>
        <begin position="191"/>
        <end position="214"/>
    </location>
</feature>
<dbReference type="PANTHER" id="PTHR43549:SF2">
    <property type="entry name" value="MULTIDRUG RESISTANCE PROTEIN NORM-RELATED"/>
    <property type="match status" value="1"/>
</dbReference>
<gene>
    <name evidence="8" type="ORF">SAMN04488028_10769</name>
</gene>
<feature type="transmembrane region" description="Helical" evidence="7">
    <location>
        <begin position="49"/>
        <end position="72"/>
    </location>
</feature>
<keyword evidence="3" id="KW-1003">Cell membrane</keyword>
<feature type="transmembrane region" description="Helical" evidence="7">
    <location>
        <begin position="358"/>
        <end position="381"/>
    </location>
</feature>
<dbReference type="EMBL" id="FRAA01000007">
    <property type="protein sequence ID" value="SHK67096.1"/>
    <property type="molecule type" value="Genomic_DNA"/>
</dbReference>
<dbReference type="NCBIfam" id="TIGR00797">
    <property type="entry name" value="matE"/>
    <property type="match status" value="1"/>
</dbReference>
<feature type="transmembrane region" description="Helical" evidence="7">
    <location>
        <begin position="93"/>
        <end position="116"/>
    </location>
</feature>
<dbReference type="Proteomes" id="UP000184474">
    <property type="component" value="Unassembled WGS sequence"/>
</dbReference>
<feature type="transmembrane region" description="Helical" evidence="7">
    <location>
        <begin position="417"/>
        <end position="435"/>
    </location>
</feature>
<dbReference type="InterPro" id="IPR002528">
    <property type="entry name" value="MATE_fam"/>
</dbReference>
<organism evidence="8 9">
    <name type="scientific">Reichenbachiella agariperforans</name>
    <dbReference type="NCBI Taxonomy" id="156994"/>
    <lineage>
        <taxon>Bacteria</taxon>
        <taxon>Pseudomonadati</taxon>
        <taxon>Bacteroidota</taxon>
        <taxon>Cytophagia</taxon>
        <taxon>Cytophagales</taxon>
        <taxon>Reichenbachiellaceae</taxon>
        <taxon>Reichenbachiella</taxon>
    </lineage>
</organism>
<evidence type="ECO:0000256" key="3">
    <source>
        <dbReference type="ARBA" id="ARBA00022475"/>
    </source>
</evidence>
<dbReference type="GO" id="GO:0015297">
    <property type="term" value="F:antiporter activity"/>
    <property type="evidence" value="ECO:0007669"/>
    <property type="project" value="InterPro"/>
</dbReference>
<sequence>MLREPDLLKDSPWKLMHRLSLPGILGMMVLSINSLVDSVYLSHLVSADAFAGVSLLFPLTLVVTSVTGFIAAGSSSVLSRAIGAGNQQVQRMVIPNMIVLALFSSVILMLAGLFFGEEAVLLMGVEGAVYQAGVDYLQVYVLGIFFSIYGLSANGLIRSEGKIRQAMTYTVIAVVLNIILTPVFIESVGLGVRGAALSSIVSMMVYSVLTSFYFTQGKATFDTGKFCIRIEKDIIADVINVGSSTLVMQLSNVVRQFIVFRSVTWYGNAHDLAVFSAVFRLFSFVSIPGMGLLQSLQPVIGVNFGAANWQRCIHTINTFRWGGILLMCLLLLPVVTFPREFLGFMIPNESISNNELNYLRLVLLALPFLPISTSTIIFFQAIGKGKKATLLPLVRQVLLFVPLIFILPNFISLDGIYYALAIENVIYAIMLWIILKDEIRTFQSYITT</sequence>
<dbReference type="InterPro" id="IPR052031">
    <property type="entry name" value="Membrane_Transporter-Flippase"/>
</dbReference>
<feature type="transmembrane region" description="Helical" evidence="7">
    <location>
        <begin position="393"/>
        <end position="411"/>
    </location>
</feature>
<keyword evidence="6 7" id="KW-0472">Membrane</keyword>
<dbReference type="Pfam" id="PF01554">
    <property type="entry name" value="MatE"/>
    <property type="match status" value="2"/>
</dbReference>
<reference evidence="9" key="1">
    <citation type="submission" date="2016-11" db="EMBL/GenBank/DDBJ databases">
        <authorList>
            <person name="Varghese N."/>
            <person name="Submissions S."/>
        </authorList>
    </citation>
    <scope>NUCLEOTIDE SEQUENCE [LARGE SCALE GENOMIC DNA]</scope>
    <source>
        <strain evidence="9">DSM 26134</strain>
    </source>
</reference>
<feature type="transmembrane region" description="Helical" evidence="7">
    <location>
        <begin position="136"/>
        <end position="157"/>
    </location>
</feature>
<dbReference type="GO" id="GO:0042910">
    <property type="term" value="F:xenobiotic transmembrane transporter activity"/>
    <property type="evidence" value="ECO:0007669"/>
    <property type="project" value="InterPro"/>
</dbReference>
<dbReference type="RefSeq" id="WP_073124213.1">
    <property type="nucleotide sequence ID" value="NZ_FRAA01000007.1"/>
</dbReference>
<evidence type="ECO:0000256" key="2">
    <source>
        <dbReference type="ARBA" id="ARBA00022448"/>
    </source>
</evidence>
<proteinExistence type="predicted"/>
<keyword evidence="9" id="KW-1185">Reference proteome</keyword>
<evidence type="ECO:0000256" key="1">
    <source>
        <dbReference type="ARBA" id="ARBA00004651"/>
    </source>
</evidence>
<evidence type="ECO:0000313" key="9">
    <source>
        <dbReference type="Proteomes" id="UP000184474"/>
    </source>
</evidence>
<keyword evidence="2" id="KW-0813">Transport</keyword>
<evidence type="ECO:0000256" key="7">
    <source>
        <dbReference type="SAM" id="Phobius"/>
    </source>
</evidence>
<name>A0A1M6UD43_REIAG</name>
<protein>
    <submittedName>
        <fullName evidence="8">Putative efflux protein, MATE family</fullName>
    </submittedName>
</protein>
<feature type="transmembrane region" description="Helical" evidence="7">
    <location>
        <begin position="319"/>
        <end position="338"/>
    </location>
</feature>
<dbReference type="PANTHER" id="PTHR43549">
    <property type="entry name" value="MULTIDRUG RESISTANCE PROTEIN YPNP-RELATED"/>
    <property type="match status" value="1"/>
</dbReference>
<dbReference type="STRING" id="156994.SAMN04488028_10769"/>